<evidence type="ECO:0000259" key="4">
    <source>
        <dbReference type="Pfam" id="PF00535"/>
    </source>
</evidence>
<accession>A0ABW1DN46</accession>
<feature type="domain" description="Glycosyltransferase 2-like" evidence="4">
    <location>
        <begin position="23"/>
        <end position="147"/>
    </location>
</feature>
<dbReference type="Proteomes" id="UP001595979">
    <property type="component" value="Unassembled WGS sequence"/>
</dbReference>
<evidence type="ECO:0000256" key="2">
    <source>
        <dbReference type="ARBA" id="ARBA00022676"/>
    </source>
</evidence>
<dbReference type="CDD" id="cd04185">
    <property type="entry name" value="GT_2_like_b"/>
    <property type="match status" value="1"/>
</dbReference>
<dbReference type="RefSeq" id="WP_380051732.1">
    <property type="nucleotide sequence ID" value="NZ_JBHSOH010000037.1"/>
</dbReference>
<comment type="caution">
    <text evidence="5">The sequence shown here is derived from an EMBL/GenBank/DDBJ whole genome shotgun (WGS) entry which is preliminary data.</text>
</comment>
<sequence length="311" mass="34883">MTLPDLPDARPGTPASASHTAAVVVTHNRKALLRECLEALLGQSTPPGRIYVIDNASTDGTADVIPDDGRVTYLRLEQNLGGAYGFARGVERALEGDHAYLWLMDDDCRPEPDALEQLLVHREGDEVLCSAVLARDGVYDLGHRRNFDRRRLTERDLPARAYQAASVPVDIFTFVGVLIPTQAARQAGLPVDNFFFMYDDSEYALRLLDLGVIARLIPSSRIWHHGSVSYPSPRPPYNPLKHYYNTRNQLLVYRHYGSSPAWFAIRFSVKAGGAFIRLVQHRELSWRSARNATLALYDALRGRAYIRRGLP</sequence>
<name>A0ABW1DN46_9DEIO</name>
<dbReference type="InterPro" id="IPR001173">
    <property type="entry name" value="Glyco_trans_2-like"/>
</dbReference>
<dbReference type="InterPro" id="IPR029044">
    <property type="entry name" value="Nucleotide-diphossugar_trans"/>
</dbReference>
<gene>
    <name evidence="5" type="ORF">ACFPQ6_17305</name>
</gene>
<evidence type="ECO:0000256" key="3">
    <source>
        <dbReference type="ARBA" id="ARBA00022679"/>
    </source>
</evidence>
<dbReference type="PANTHER" id="PTHR43179">
    <property type="entry name" value="RHAMNOSYLTRANSFERASE WBBL"/>
    <property type="match status" value="1"/>
</dbReference>
<keyword evidence="3" id="KW-0808">Transferase</keyword>
<dbReference type="Gene3D" id="3.90.550.10">
    <property type="entry name" value="Spore Coat Polysaccharide Biosynthesis Protein SpsA, Chain A"/>
    <property type="match status" value="1"/>
</dbReference>
<organism evidence="5 6">
    <name type="scientific">Deinococcus petrolearius</name>
    <dbReference type="NCBI Taxonomy" id="1751295"/>
    <lineage>
        <taxon>Bacteria</taxon>
        <taxon>Thermotogati</taxon>
        <taxon>Deinococcota</taxon>
        <taxon>Deinococci</taxon>
        <taxon>Deinococcales</taxon>
        <taxon>Deinococcaceae</taxon>
        <taxon>Deinococcus</taxon>
    </lineage>
</organism>
<keyword evidence="6" id="KW-1185">Reference proteome</keyword>
<keyword evidence="2" id="KW-0328">Glycosyltransferase</keyword>
<evidence type="ECO:0000256" key="1">
    <source>
        <dbReference type="ARBA" id="ARBA00006739"/>
    </source>
</evidence>
<reference evidence="6" key="1">
    <citation type="journal article" date="2019" name="Int. J. Syst. Evol. Microbiol.">
        <title>The Global Catalogue of Microorganisms (GCM) 10K type strain sequencing project: providing services to taxonomists for standard genome sequencing and annotation.</title>
        <authorList>
            <consortium name="The Broad Institute Genomics Platform"/>
            <consortium name="The Broad Institute Genome Sequencing Center for Infectious Disease"/>
            <person name="Wu L."/>
            <person name="Ma J."/>
        </authorList>
    </citation>
    <scope>NUCLEOTIDE SEQUENCE [LARGE SCALE GENOMIC DNA]</scope>
    <source>
        <strain evidence="6">CGMCC 1.15053</strain>
    </source>
</reference>
<protein>
    <submittedName>
        <fullName evidence="5">Glycosyltransferase family 2 protein</fullName>
    </submittedName>
</protein>
<dbReference type="SUPFAM" id="SSF53448">
    <property type="entry name" value="Nucleotide-diphospho-sugar transferases"/>
    <property type="match status" value="1"/>
</dbReference>
<comment type="similarity">
    <text evidence="1">Belongs to the glycosyltransferase 2 family.</text>
</comment>
<dbReference type="EMBL" id="JBHSOH010000037">
    <property type="protein sequence ID" value="MFC5850062.1"/>
    <property type="molecule type" value="Genomic_DNA"/>
</dbReference>
<dbReference type="Pfam" id="PF00535">
    <property type="entry name" value="Glycos_transf_2"/>
    <property type="match status" value="1"/>
</dbReference>
<evidence type="ECO:0000313" key="6">
    <source>
        <dbReference type="Proteomes" id="UP001595979"/>
    </source>
</evidence>
<proteinExistence type="inferred from homology"/>
<evidence type="ECO:0000313" key="5">
    <source>
        <dbReference type="EMBL" id="MFC5850062.1"/>
    </source>
</evidence>
<dbReference type="PANTHER" id="PTHR43179:SF12">
    <property type="entry name" value="GALACTOFURANOSYLTRANSFERASE GLFT2"/>
    <property type="match status" value="1"/>
</dbReference>